<protein>
    <submittedName>
        <fullName evidence="3">Large ribosomal subunit protein</fullName>
    </submittedName>
</protein>
<organism evidence="3 4">
    <name type="scientific">Trichinella spiralis</name>
    <name type="common">Trichina worm</name>
    <dbReference type="NCBI Taxonomy" id="6334"/>
    <lineage>
        <taxon>Eukaryota</taxon>
        <taxon>Metazoa</taxon>
        <taxon>Ecdysozoa</taxon>
        <taxon>Nematoda</taxon>
        <taxon>Enoplea</taxon>
        <taxon>Dorylaimia</taxon>
        <taxon>Trichinellida</taxon>
        <taxon>Trichinellidae</taxon>
        <taxon>Trichinella</taxon>
    </lineage>
</organism>
<feature type="compositionally biased region" description="Basic residues" evidence="1">
    <location>
        <begin position="32"/>
        <end position="42"/>
    </location>
</feature>
<feature type="transmembrane region" description="Helical" evidence="2">
    <location>
        <begin position="134"/>
        <end position="155"/>
    </location>
</feature>
<gene>
    <name evidence="3" type="ORF">TSPI_08814</name>
</gene>
<keyword evidence="2" id="KW-0812">Transmembrane</keyword>
<evidence type="ECO:0000256" key="2">
    <source>
        <dbReference type="SAM" id="Phobius"/>
    </source>
</evidence>
<keyword evidence="4" id="KW-1185">Reference proteome</keyword>
<feature type="transmembrane region" description="Helical" evidence="2">
    <location>
        <begin position="175"/>
        <end position="194"/>
    </location>
</feature>
<evidence type="ECO:0000313" key="4">
    <source>
        <dbReference type="Proteomes" id="UP001558632"/>
    </source>
</evidence>
<keyword evidence="2" id="KW-1133">Transmembrane helix</keyword>
<evidence type="ECO:0000256" key="1">
    <source>
        <dbReference type="SAM" id="MobiDB-lite"/>
    </source>
</evidence>
<sequence length="345" mass="38329">MVTSQLENKRRSGAVLSTLAETSRHDNAAAAHRSRRLSASRKPKAEQTSTQRKSRSASRTSNSLLVEYTKMEQRRSRPRPSIFRRPTHLYKPARPWACRVCGYILETVFAITAGICFVVTGIASLIATKRLDKGTITILLLFSIVSLILSLIIVIESSTSINYLCHKGSCAEHEATVRACLLILCLMEMVNAVLSCFISVRSLLDCADADLIKPISPTKHRLWIVLTEKTGFPLIFAPLKILSKVFCASAIHTYASFFPNNVYVVFVLRCYQPPPSMLLPLALTDGRCGLHNCPMNDMAIDIIFQPKRSSVAHGLDLATKRNLHSTNDIVISLRKPSRAKVFVTC</sequence>
<dbReference type="EMBL" id="JBEUSY010000180">
    <property type="protein sequence ID" value="KAL1242829.1"/>
    <property type="molecule type" value="Genomic_DNA"/>
</dbReference>
<feature type="compositionally biased region" description="Polar residues" evidence="1">
    <location>
        <begin position="46"/>
        <end position="60"/>
    </location>
</feature>
<accession>A0ABR3KTA2</accession>
<keyword evidence="2" id="KW-0472">Membrane</keyword>
<feature type="transmembrane region" description="Helical" evidence="2">
    <location>
        <begin position="108"/>
        <end position="127"/>
    </location>
</feature>
<evidence type="ECO:0000313" key="3">
    <source>
        <dbReference type="EMBL" id="KAL1242829.1"/>
    </source>
</evidence>
<dbReference type="Proteomes" id="UP001558632">
    <property type="component" value="Unassembled WGS sequence"/>
</dbReference>
<reference evidence="3 4" key="1">
    <citation type="submission" date="2024-07" db="EMBL/GenBank/DDBJ databases">
        <title>Enhanced genomic and transcriptomic resources for Trichinella pseudospiralis and T. spiralis underpin the discovery of pronounced molecular differences between stages and species.</title>
        <authorList>
            <person name="Pasi K.K."/>
            <person name="La Rosa G."/>
            <person name="Gomez-Morales M.A."/>
            <person name="Tosini F."/>
            <person name="Sumanam S."/>
            <person name="Young N.D."/>
            <person name="Chang B.C."/>
            <person name="Robin G.B."/>
        </authorList>
    </citation>
    <scope>NUCLEOTIDE SEQUENCE [LARGE SCALE GENOMIC DNA]</scope>
    <source>
        <strain evidence="3">ISS534</strain>
    </source>
</reference>
<name>A0ABR3KTA2_TRISP</name>
<feature type="region of interest" description="Disordered" evidence="1">
    <location>
        <begin position="1"/>
        <end position="60"/>
    </location>
</feature>
<proteinExistence type="predicted"/>
<comment type="caution">
    <text evidence="3">The sequence shown here is derived from an EMBL/GenBank/DDBJ whole genome shotgun (WGS) entry which is preliminary data.</text>
</comment>